<evidence type="ECO:0000313" key="8">
    <source>
        <dbReference type="EMBL" id="CUQ79422.1"/>
    </source>
</evidence>
<sequence>MNSVARFKRVYVEITSSCNLHCSFCQETLRKPHFMSVDEFRTVIERIGHYTNYIYLHVKGEPLLHPQLGEILKICQDADMTVNLTTNATLIKEKLPVLLEYPVHQINVSLHSADDNDCIDMDSYIHNLFESCETLLDKTDTEISLRLWNTKKEPFLFGEKNCTIKRHLYINVQSPFEWPDVNSTYCNERGFCQGLRQHMAILCDGTVVPCCLDGNGVMALGNILDSTLEEILSRPRSVAFMEGFKKKTAVEPLCMHCSFKERFAHKM</sequence>
<dbReference type="GO" id="GO:0003824">
    <property type="term" value="F:catalytic activity"/>
    <property type="evidence" value="ECO:0007669"/>
    <property type="project" value="InterPro"/>
</dbReference>
<organism evidence="8 9">
    <name type="scientific">Lachnospira eligens</name>
    <dbReference type="NCBI Taxonomy" id="39485"/>
    <lineage>
        <taxon>Bacteria</taxon>
        <taxon>Bacillati</taxon>
        <taxon>Bacillota</taxon>
        <taxon>Clostridia</taxon>
        <taxon>Lachnospirales</taxon>
        <taxon>Lachnospiraceae</taxon>
        <taxon>Lachnospira</taxon>
    </lineage>
</organism>
<dbReference type="InterPro" id="IPR007197">
    <property type="entry name" value="rSAM"/>
</dbReference>
<evidence type="ECO:0000256" key="6">
    <source>
        <dbReference type="ARBA" id="ARBA00023014"/>
    </source>
</evidence>
<dbReference type="Gene3D" id="3.20.20.70">
    <property type="entry name" value="Aldolase class I"/>
    <property type="match status" value="1"/>
</dbReference>
<keyword evidence="2" id="KW-0004">4Fe-4S</keyword>
<dbReference type="InterPro" id="IPR058240">
    <property type="entry name" value="rSAM_sf"/>
</dbReference>
<keyword evidence="5" id="KW-0408">Iron</keyword>
<dbReference type="SFLD" id="SFLDS00029">
    <property type="entry name" value="Radical_SAM"/>
    <property type="match status" value="1"/>
</dbReference>
<dbReference type="CDD" id="cd01335">
    <property type="entry name" value="Radical_SAM"/>
    <property type="match status" value="1"/>
</dbReference>
<evidence type="ECO:0000256" key="4">
    <source>
        <dbReference type="ARBA" id="ARBA00022723"/>
    </source>
</evidence>
<dbReference type="AlphaFoldDB" id="A0A174Z0C7"/>
<dbReference type="SUPFAM" id="SSF102114">
    <property type="entry name" value="Radical SAM enzymes"/>
    <property type="match status" value="1"/>
</dbReference>
<evidence type="ECO:0000313" key="9">
    <source>
        <dbReference type="Proteomes" id="UP000095621"/>
    </source>
</evidence>
<keyword evidence="3" id="KW-0949">S-adenosyl-L-methionine</keyword>
<keyword evidence="4" id="KW-0479">Metal-binding</keyword>
<protein>
    <submittedName>
        <fullName evidence="8">Molybdenum cofactor biosynthesis protein A</fullName>
    </submittedName>
</protein>
<dbReference type="Pfam" id="PF04055">
    <property type="entry name" value="Radical_SAM"/>
    <property type="match status" value="1"/>
</dbReference>
<dbReference type="GO" id="GO:0051539">
    <property type="term" value="F:4 iron, 4 sulfur cluster binding"/>
    <property type="evidence" value="ECO:0007669"/>
    <property type="project" value="UniProtKB-KW"/>
</dbReference>
<proteinExistence type="predicted"/>
<evidence type="ECO:0000256" key="5">
    <source>
        <dbReference type="ARBA" id="ARBA00023004"/>
    </source>
</evidence>
<dbReference type="SFLD" id="SFLDG01067">
    <property type="entry name" value="SPASM/twitch_domain_containing"/>
    <property type="match status" value="1"/>
</dbReference>
<dbReference type="InterPro" id="IPR013785">
    <property type="entry name" value="Aldolase_TIM"/>
</dbReference>
<evidence type="ECO:0000256" key="2">
    <source>
        <dbReference type="ARBA" id="ARBA00022485"/>
    </source>
</evidence>
<gene>
    <name evidence="8" type="ORF">ERS852490_03090</name>
</gene>
<dbReference type="EMBL" id="CZBU01000010">
    <property type="protein sequence ID" value="CUQ79422.1"/>
    <property type="molecule type" value="Genomic_DNA"/>
</dbReference>
<keyword evidence="6" id="KW-0411">Iron-sulfur</keyword>
<dbReference type="PANTHER" id="PTHR43787">
    <property type="entry name" value="FEMO COFACTOR BIOSYNTHESIS PROTEIN NIFB-RELATED"/>
    <property type="match status" value="1"/>
</dbReference>
<dbReference type="InterPro" id="IPR023885">
    <property type="entry name" value="4Fe4S-binding_SPASM_dom"/>
</dbReference>
<dbReference type="GO" id="GO:0046872">
    <property type="term" value="F:metal ion binding"/>
    <property type="evidence" value="ECO:0007669"/>
    <property type="project" value="UniProtKB-KW"/>
</dbReference>
<feature type="domain" description="Radical SAM core" evidence="7">
    <location>
        <begin position="4"/>
        <end position="204"/>
    </location>
</feature>
<comment type="cofactor">
    <cofactor evidence="1">
        <name>[4Fe-4S] cluster</name>
        <dbReference type="ChEBI" id="CHEBI:49883"/>
    </cofactor>
</comment>
<dbReference type="Proteomes" id="UP000095621">
    <property type="component" value="Unassembled WGS sequence"/>
</dbReference>
<accession>A0A174Z0C7</accession>
<dbReference type="PANTHER" id="PTHR43787:SF10">
    <property type="entry name" value="COFACTOR MODIFYING PROTEIN"/>
    <property type="match status" value="1"/>
</dbReference>
<evidence type="ECO:0000256" key="1">
    <source>
        <dbReference type="ARBA" id="ARBA00001966"/>
    </source>
</evidence>
<evidence type="ECO:0000256" key="3">
    <source>
        <dbReference type="ARBA" id="ARBA00022691"/>
    </source>
</evidence>
<reference evidence="8 9" key="1">
    <citation type="submission" date="2015-09" db="EMBL/GenBank/DDBJ databases">
        <authorList>
            <consortium name="Pathogen Informatics"/>
        </authorList>
    </citation>
    <scope>NUCLEOTIDE SEQUENCE [LARGE SCALE GENOMIC DNA]</scope>
    <source>
        <strain evidence="8 9">2789STDY5834875</strain>
    </source>
</reference>
<dbReference type="Pfam" id="PF13186">
    <property type="entry name" value="SPASM"/>
    <property type="match status" value="1"/>
</dbReference>
<dbReference type="CDD" id="cd21122">
    <property type="entry name" value="SPASM_rSAM"/>
    <property type="match status" value="1"/>
</dbReference>
<dbReference type="RefSeq" id="WP_070099751.1">
    <property type="nucleotide sequence ID" value="NZ_CZBU01000010.1"/>
</dbReference>
<name>A0A174Z0C7_9FIRM</name>
<dbReference type="OrthoDB" id="9805809at2"/>
<dbReference type="PROSITE" id="PS51918">
    <property type="entry name" value="RADICAL_SAM"/>
    <property type="match status" value="1"/>
</dbReference>
<evidence type="ECO:0000259" key="7">
    <source>
        <dbReference type="PROSITE" id="PS51918"/>
    </source>
</evidence>